<evidence type="ECO:0000256" key="1">
    <source>
        <dbReference type="SAM" id="MobiDB-lite"/>
    </source>
</evidence>
<protein>
    <submittedName>
        <fullName evidence="2">Uncharacterized protein</fullName>
    </submittedName>
</protein>
<evidence type="ECO:0000313" key="3">
    <source>
        <dbReference type="Proteomes" id="UP001234989"/>
    </source>
</evidence>
<proteinExistence type="predicted"/>
<gene>
    <name evidence="2" type="ORF">MTR67_044509</name>
</gene>
<sequence>MCEGDKLKNQVEAFEEMISEVPFQYRAGESIILILNRSTEVEISQEQPPGFSKILLRADHEKQNIRGFTFWFDTCKIGSFAEKVMEAYKIGKKHKRNEENKSCNVGLSPMKPQFIQLVEYPSDDMISGKKSEEGSSGTSDNDQP</sequence>
<feature type="region of interest" description="Disordered" evidence="1">
    <location>
        <begin position="122"/>
        <end position="144"/>
    </location>
</feature>
<dbReference type="AlphaFoldDB" id="A0AAF0ZW54"/>
<keyword evidence="3" id="KW-1185">Reference proteome</keyword>
<dbReference type="EMBL" id="CP133621">
    <property type="protein sequence ID" value="WMV51124.1"/>
    <property type="molecule type" value="Genomic_DNA"/>
</dbReference>
<dbReference type="Proteomes" id="UP001234989">
    <property type="component" value="Chromosome 10"/>
</dbReference>
<evidence type="ECO:0000313" key="2">
    <source>
        <dbReference type="EMBL" id="WMV51124.1"/>
    </source>
</evidence>
<reference evidence="2" key="1">
    <citation type="submission" date="2023-08" db="EMBL/GenBank/DDBJ databases">
        <title>A de novo genome assembly of Solanum verrucosum Schlechtendal, a Mexican diploid species geographically isolated from the other diploid A-genome species in potato relatives.</title>
        <authorList>
            <person name="Hosaka K."/>
        </authorList>
    </citation>
    <scope>NUCLEOTIDE SEQUENCE</scope>
    <source>
        <tissue evidence="2">Young leaves</tissue>
    </source>
</reference>
<organism evidence="2 3">
    <name type="scientific">Solanum verrucosum</name>
    <dbReference type="NCBI Taxonomy" id="315347"/>
    <lineage>
        <taxon>Eukaryota</taxon>
        <taxon>Viridiplantae</taxon>
        <taxon>Streptophyta</taxon>
        <taxon>Embryophyta</taxon>
        <taxon>Tracheophyta</taxon>
        <taxon>Spermatophyta</taxon>
        <taxon>Magnoliopsida</taxon>
        <taxon>eudicotyledons</taxon>
        <taxon>Gunneridae</taxon>
        <taxon>Pentapetalae</taxon>
        <taxon>asterids</taxon>
        <taxon>lamiids</taxon>
        <taxon>Solanales</taxon>
        <taxon>Solanaceae</taxon>
        <taxon>Solanoideae</taxon>
        <taxon>Solaneae</taxon>
        <taxon>Solanum</taxon>
    </lineage>
</organism>
<name>A0AAF0ZW54_SOLVR</name>
<accession>A0AAF0ZW54</accession>